<feature type="chain" id="PRO_5047396566" evidence="1">
    <location>
        <begin position="29"/>
        <end position="435"/>
    </location>
</feature>
<accession>A0ABN1ZW99</accession>
<reference evidence="2 3" key="1">
    <citation type="journal article" date="2019" name="Int. J. Syst. Evol. Microbiol.">
        <title>The Global Catalogue of Microorganisms (GCM) 10K type strain sequencing project: providing services to taxonomists for standard genome sequencing and annotation.</title>
        <authorList>
            <consortium name="The Broad Institute Genomics Platform"/>
            <consortium name="The Broad Institute Genome Sequencing Center for Infectious Disease"/>
            <person name="Wu L."/>
            <person name="Ma J."/>
        </authorList>
    </citation>
    <scope>NUCLEOTIDE SEQUENCE [LARGE SCALE GENOMIC DNA]</scope>
    <source>
        <strain evidence="2 3">JCM 14942</strain>
    </source>
</reference>
<keyword evidence="3" id="KW-1185">Reference proteome</keyword>
<organism evidence="2 3">
    <name type="scientific">Nocardioides humi</name>
    <dbReference type="NCBI Taxonomy" id="449461"/>
    <lineage>
        <taxon>Bacteria</taxon>
        <taxon>Bacillati</taxon>
        <taxon>Actinomycetota</taxon>
        <taxon>Actinomycetes</taxon>
        <taxon>Propionibacteriales</taxon>
        <taxon>Nocardioidaceae</taxon>
        <taxon>Nocardioides</taxon>
    </lineage>
</organism>
<evidence type="ECO:0000313" key="3">
    <source>
        <dbReference type="Proteomes" id="UP001500842"/>
    </source>
</evidence>
<dbReference type="NCBIfam" id="NF040603">
    <property type="entry name" value="choice_anch_P"/>
    <property type="match status" value="2"/>
</dbReference>
<comment type="caution">
    <text evidence="2">The sequence shown here is derived from an EMBL/GenBank/DDBJ whole genome shotgun (WGS) entry which is preliminary data.</text>
</comment>
<gene>
    <name evidence="2" type="ORF">GCM10009788_06070</name>
</gene>
<evidence type="ECO:0000313" key="2">
    <source>
        <dbReference type="EMBL" id="GAA1505277.1"/>
    </source>
</evidence>
<proteinExistence type="predicted"/>
<name>A0ABN1ZW99_9ACTN</name>
<keyword evidence="1" id="KW-0732">Signal</keyword>
<dbReference type="EMBL" id="BAAAOR010000005">
    <property type="protein sequence ID" value="GAA1505277.1"/>
    <property type="molecule type" value="Genomic_DNA"/>
</dbReference>
<dbReference type="Proteomes" id="UP001500842">
    <property type="component" value="Unassembled WGS sequence"/>
</dbReference>
<sequence>MNVRKFVSFVAFALVGAGLVAVPAPAQAAEPVYWSYAASTGATYVKLLDGVVQSDLTAQSSVTGGAKSSSSKNSTAAANILNLAELGAVETTTDATVQQVLGQPQTTLKSWARTAQVKLLGGLITADALETTVTTTGRANGTGSYTANSRLANIKIAGVKLPLNIPKNYAVTIPGVASVTLNYTLHGKIEQPEGDLIGTMGWAVGVTLLQPLGGYSAGVTLLVNPVNQYLSEVAPSSGASFGGTAYGSRVQANVSDAVTVVSDPTARVGTPVGGSNGRTLSNSTLAVRVPGVLNTGAITSTTMSKKDAFGNGEITNTNRTTGINLLGGLVKANAVKVTAAGKLQDGQWTSDMKMELVNLVIAGQKIPIDVSPNTILNIAGLGQVALNLQQTNTNGAYQNAITAVRVTLDTAQAGLPIGAVIELGVAYTAIAPPAA</sequence>
<protein>
    <submittedName>
        <fullName evidence="2">Uncharacterized protein</fullName>
    </submittedName>
</protein>
<evidence type="ECO:0000256" key="1">
    <source>
        <dbReference type="SAM" id="SignalP"/>
    </source>
</evidence>
<feature type="signal peptide" evidence="1">
    <location>
        <begin position="1"/>
        <end position="28"/>
    </location>
</feature>